<name>A0A285U3Z9_9BACL</name>
<dbReference type="InterPro" id="IPR029069">
    <property type="entry name" value="HotDog_dom_sf"/>
</dbReference>
<dbReference type="AlphaFoldDB" id="A0A285U3Z9"/>
<dbReference type="PANTHER" id="PTHR43437">
    <property type="entry name" value="HYDROXYACYL-THIOESTER DEHYDRATASE TYPE 2, MITOCHONDRIAL-RELATED"/>
    <property type="match status" value="1"/>
</dbReference>
<sequence length="145" mass="16534">MLIRKSIKLGKKADELSIGDRLHLTEKIEDKELLLYLGLTNDNNPLYIQHDYAAETAYKKPIVPVIMLNGIITSAISKHIPGPGSRIIQQNLMYNEPVYHYETINIVIEVQHINILENLVEIYVYATNEEQKSVIEGVITVMPHI</sequence>
<gene>
    <name evidence="2" type="ORF">SAMN05877842_102487</name>
</gene>
<dbReference type="SUPFAM" id="SSF54637">
    <property type="entry name" value="Thioesterase/thiol ester dehydrase-isomerase"/>
    <property type="match status" value="1"/>
</dbReference>
<dbReference type="InterPro" id="IPR002539">
    <property type="entry name" value="MaoC-like_dom"/>
</dbReference>
<dbReference type="PANTHER" id="PTHR43437:SF3">
    <property type="entry name" value="HYDROXYACYL-THIOESTER DEHYDRATASE TYPE 2, MITOCHONDRIAL"/>
    <property type="match status" value="1"/>
</dbReference>
<dbReference type="OrthoDB" id="2691304at2"/>
<dbReference type="Pfam" id="PF01575">
    <property type="entry name" value="MaoC_dehydratas"/>
    <property type="match status" value="1"/>
</dbReference>
<feature type="domain" description="MaoC-like" evidence="1">
    <location>
        <begin position="26"/>
        <end position="120"/>
    </location>
</feature>
<accession>A0A285U3Z9</accession>
<dbReference type="RefSeq" id="WP_097148535.1">
    <property type="nucleotide sequence ID" value="NZ_OBQC01000002.1"/>
</dbReference>
<organism evidence="2 3">
    <name type="scientific">Ureibacillus acetophenoni</name>
    <dbReference type="NCBI Taxonomy" id="614649"/>
    <lineage>
        <taxon>Bacteria</taxon>
        <taxon>Bacillati</taxon>
        <taxon>Bacillota</taxon>
        <taxon>Bacilli</taxon>
        <taxon>Bacillales</taxon>
        <taxon>Caryophanaceae</taxon>
        <taxon>Ureibacillus</taxon>
    </lineage>
</organism>
<evidence type="ECO:0000313" key="2">
    <source>
        <dbReference type="EMBL" id="SOC36562.1"/>
    </source>
</evidence>
<dbReference type="Proteomes" id="UP000219252">
    <property type="component" value="Unassembled WGS sequence"/>
</dbReference>
<dbReference type="EMBL" id="OBQC01000002">
    <property type="protein sequence ID" value="SOC36562.1"/>
    <property type="molecule type" value="Genomic_DNA"/>
</dbReference>
<dbReference type="GO" id="GO:0006633">
    <property type="term" value="P:fatty acid biosynthetic process"/>
    <property type="evidence" value="ECO:0007669"/>
    <property type="project" value="TreeGrafter"/>
</dbReference>
<protein>
    <submittedName>
        <fullName evidence="2">Acyl dehydratase</fullName>
    </submittedName>
</protein>
<keyword evidence="3" id="KW-1185">Reference proteome</keyword>
<evidence type="ECO:0000313" key="3">
    <source>
        <dbReference type="Proteomes" id="UP000219252"/>
    </source>
</evidence>
<evidence type="ECO:0000259" key="1">
    <source>
        <dbReference type="Pfam" id="PF01575"/>
    </source>
</evidence>
<dbReference type="InterPro" id="IPR050965">
    <property type="entry name" value="UPF0336/Enoyl-CoA_hydratase"/>
</dbReference>
<proteinExistence type="predicted"/>
<dbReference type="Gene3D" id="3.10.129.10">
    <property type="entry name" value="Hotdog Thioesterase"/>
    <property type="match status" value="1"/>
</dbReference>
<dbReference type="GO" id="GO:0019171">
    <property type="term" value="F:(3R)-hydroxyacyl-[acyl-carrier-protein] dehydratase activity"/>
    <property type="evidence" value="ECO:0007669"/>
    <property type="project" value="TreeGrafter"/>
</dbReference>
<reference evidence="3" key="1">
    <citation type="submission" date="2017-08" db="EMBL/GenBank/DDBJ databases">
        <authorList>
            <person name="Varghese N."/>
            <person name="Submissions S."/>
        </authorList>
    </citation>
    <scope>NUCLEOTIDE SEQUENCE [LARGE SCALE GENOMIC DNA]</scope>
    <source>
        <strain evidence="3">JC23</strain>
    </source>
</reference>